<keyword evidence="2" id="KW-1185">Reference proteome</keyword>
<gene>
    <name evidence="1" type="ORF">RM543_18710</name>
</gene>
<evidence type="ECO:0000313" key="2">
    <source>
        <dbReference type="Proteomes" id="UP001265259"/>
    </source>
</evidence>
<dbReference type="RefSeq" id="WP_311694430.1">
    <property type="nucleotide sequence ID" value="NZ_JAVRHL010000009.1"/>
</dbReference>
<dbReference type="EMBL" id="JAVRHL010000009">
    <property type="protein sequence ID" value="MDT0684698.1"/>
    <property type="molecule type" value="Genomic_DNA"/>
</dbReference>
<name>A0ABU3DLU4_9RHOB</name>
<comment type="caution">
    <text evidence="1">The sequence shown here is derived from an EMBL/GenBank/DDBJ whole genome shotgun (WGS) entry which is preliminary data.</text>
</comment>
<protein>
    <submittedName>
        <fullName evidence="1">Uncharacterized protein</fullName>
    </submittedName>
</protein>
<reference evidence="1 2" key="1">
    <citation type="submission" date="2023-09" db="EMBL/GenBank/DDBJ databases">
        <authorList>
            <person name="Rey-Velasco X."/>
        </authorList>
    </citation>
    <scope>NUCLEOTIDE SEQUENCE [LARGE SCALE GENOMIC DNA]</scope>
    <source>
        <strain evidence="1 2">F158</strain>
    </source>
</reference>
<proteinExistence type="predicted"/>
<dbReference type="Proteomes" id="UP001265259">
    <property type="component" value="Unassembled WGS sequence"/>
</dbReference>
<evidence type="ECO:0000313" key="1">
    <source>
        <dbReference type="EMBL" id="MDT0684698.1"/>
    </source>
</evidence>
<accession>A0ABU3DLU4</accession>
<sequence length="170" mass="18609">MRSVFIASVAGIAGVILGAWSSDILRSGQQSSYFEANDIENYFLKNPLVSKHNISLPEIVGSSWEAACFLGVGANATLVLDGILGINSWNLKSGRIVDEGLLDYLSKVILYNADGAVYVMSFDERDYKFFAPSNCHATEKVSISRTSEEVNSDPDGYGDHLITYRITVKE</sequence>
<organism evidence="1 2">
    <name type="scientific">Tropicimonas omnivorans</name>
    <dbReference type="NCBI Taxonomy" id="3075590"/>
    <lineage>
        <taxon>Bacteria</taxon>
        <taxon>Pseudomonadati</taxon>
        <taxon>Pseudomonadota</taxon>
        <taxon>Alphaproteobacteria</taxon>
        <taxon>Rhodobacterales</taxon>
        <taxon>Roseobacteraceae</taxon>
        <taxon>Tropicimonas</taxon>
    </lineage>
</organism>